<evidence type="ECO:0000256" key="6">
    <source>
        <dbReference type="ARBA" id="ARBA00023136"/>
    </source>
</evidence>
<dbReference type="SUPFAM" id="SSF81419">
    <property type="entry name" value="Mitochondrial cytochrome c oxidase subunit VIIa"/>
    <property type="match status" value="1"/>
</dbReference>
<dbReference type="Gene3D" id="4.10.91.10">
    <property type="entry name" value="Cytochrome c oxidase, subunit VIIa"/>
    <property type="match status" value="1"/>
</dbReference>
<dbReference type="GO" id="GO:0006123">
    <property type="term" value="P:mitochondrial electron transport, cytochrome c to oxygen"/>
    <property type="evidence" value="ECO:0007669"/>
    <property type="project" value="InterPro"/>
</dbReference>
<keyword evidence="11" id="KW-1267">Proteomics identification</keyword>
<evidence type="ECO:0000256" key="5">
    <source>
        <dbReference type="ARBA" id="ARBA00023128"/>
    </source>
</evidence>
<gene>
    <name evidence="9" type="primary">COX7A2L</name>
</gene>
<comment type="subcellular location">
    <subcellularLocation>
        <location evidence="1">Mitochondrion inner membrane</location>
    </subcellularLocation>
</comment>
<evidence type="ECO:0000256" key="8">
    <source>
        <dbReference type="SAM" id="Phobius"/>
    </source>
</evidence>
<dbReference type="Pfam" id="PF02238">
    <property type="entry name" value="COX7a"/>
    <property type="match status" value="1"/>
</dbReference>
<evidence type="ECO:0000256" key="3">
    <source>
        <dbReference type="ARBA" id="ARBA00022792"/>
    </source>
</evidence>
<reference evidence="9" key="3">
    <citation type="submission" date="2025-09" db="UniProtKB">
        <authorList>
            <consortium name="Ensembl"/>
        </authorList>
    </citation>
    <scope>IDENTIFICATION</scope>
    <source>
        <strain evidence="9">broiler</strain>
    </source>
</reference>
<sequence>NVCFAGVELVSTDLFHLGTTDRPTRSRCAGAELPASLRAPSQCLTAAARPAPGRHRSAPSLVLPRARASLCPRSCGFYSGLFLQAVAEATRGPSRVRAVPGAGGVLPRRASPPVGRRSSRAHHVLQVQRLHAAPRRGRGLHRLQPAALVFGTTTKLASDLPATDSFLGKNQVPDLQKLFQKADGLPVHLKRGVPDKLLYRTTMALTIGGTIYCLVALYMASQPRSQK</sequence>
<reference evidence="9" key="1">
    <citation type="submission" date="2020-11" db="EMBL/GenBank/DDBJ databases">
        <title>Gallus gallus (Chicken) genome, bGalGal1, GRCg7b, maternal haplotype autosomes + Z &amp; W.</title>
        <authorList>
            <person name="Warren W."/>
            <person name="Formenti G."/>
            <person name="Fedrigo O."/>
            <person name="Haase B."/>
            <person name="Mountcastle J."/>
            <person name="Balacco J."/>
            <person name="Tracey A."/>
            <person name="Schneider V."/>
            <person name="Okimoto R."/>
            <person name="Cheng H."/>
            <person name="Hawken R."/>
            <person name="Howe K."/>
            <person name="Jarvis E.D."/>
        </authorList>
    </citation>
    <scope>NUCLEOTIDE SEQUENCE [LARGE SCALE GENOMIC DNA]</scope>
    <source>
        <strain evidence="9">Broiler</strain>
    </source>
</reference>
<dbReference type="Proteomes" id="UP000000539">
    <property type="component" value="Chromosome 3"/>
</dbReference>
<dbReference type="FunFam" id="4.10.91.10:FF:000001">
    <property type="entry name" value="Cytochrome c oxidase subunit 7A1, mitochondrial"/>
    <property type="match status" value="1"/>
</dbReference>
<evidence type="ECO:0000256" key="1">
    <source>
        <dbReference type="ARBA" id="ARBA00004273"/>
    </source>
</evidence>
<dbReference type="InterPro" id="IPR036539">
    <property type="entry name" value="Cyt_c_oxidase_su7a_sf"/>
</dbReference>
<proteinExistence type="evidence at protein level"/>
<keyword evidence="10" id="KW-1185">Reference proteome</keyword>
<keyword evidence="5" id="KW-0496">Mitochondrion</keyword>
<keyword evidence="8" id="KW-0812">Transmembrane</keyword>
<protein>
    <submittedName>
        <fullName evidence="9">Cytochrome c oxidase subunit 7A2 like</fullName>
    </submittedName>
</protein>
<dbReference type="FunCoup" id="A0A8V0ZD46">
    <property type="interactions" value="51"/>
</dbReference>
<reference evidence="9" key="2">
    <citation type="submission" date="2025-08" db="UniProtKB">
        <authorList>
            <consortium name="Ensembl"/>
        </authorList>
    </citation>
    <scope>IDENTIFICATION</scope>
    <source>
        <strain evidence="9">broiler</strain>
    </source>
</reference>
<dbReference type="OrthoDB" id="5966508at2759"/>
<keyword evidence="4" id="KW-0809">Transit peptide</keyword>
<feature type="transmembrane region" description="Helical" evidence="8">
    <location>
        <begin position="197"/>
        <end position="220"/>
    </location>
</feature>
<dbReference type="InterPro" id="IPR003177">
    <property type="entry name" value="Cytc_oxidase_su7a_met"/>
</dbReference>
<dbReference type="PANTHER" id="PTHR10510">
    <property type="entry name" value="CYTOCHROME C OXIDASE POLYPEPTIDE 7A"/>
    <property type="match status" value="1"/>
</dbReference>
<keyword evidence="6 8" id="KW-0472">Membrane</keyword>
<dbReference type="InterPro" id="IPR039297">
    <property type="entry name" value="COX7a"/>
</dbReference>
<evidence type="ECO:0007829" key="11">
    <source>
        <dbReference type="PeptideAtlas" id="A0A8V0ZD46"/>
    </source>
</evidence>
<dbReference type="PANTHER" id="PTHR10510:SF2">
    <property type="entry name" value="CYTOCHROME C OXIDASE SUBUNIT 7A-RELATED PROTEIN, MITOCHONDRIAL"/>
    <property type="match status" value="1"/>
</dbReference>
<evidence type="ECO:0000256" key="4">
    <source>
        <dbReference type="ARBA" id="ARBA00022946"/>
    </source>
</evidence>
<dbReference type="CDD" id="cd00928">
    <property type="entry name" value="Cyt_c_Oxidase_VIIa"/>
    <property type="match status" value="1"/>
</dbReference>
<dbReference type="Ensembl" id="ENSGALT00010048722.1">
    <property type="protein sequence ID" value="ENSGALP00010028796.1"/>
    <property type="gene ID" value="ENSGALG00010020168.1"/>
</dbReference>
<feature type="region of interest" description="Disordered" evidence="7">
    <location>
        <begin position="98"/>
        <end position="119"/>
    </location>
</feature>
<evidence type="ECO:0000256" key="2">
    <source>
        <dbReference type="ARBA" id="ARBA00009331"/>
    </source>
</evidence>
<dbReference type="AlphaFoldDB" id="A0A8V0ZD46"/>
<evidence type="ECO:0000256" key="7">
    <source>
        <dbReference type="SAM" id="MobiDB-lite"/>
    </source>
</evidence>
<organism evidence="9 10">
    <name type="scientific">Gallus gallus</name>
    <name type="common">Chicken</name>
    <dbReference type="NCBI Taxonomy" id="9031"/>
    <lineage>
        <taxon>Eukaryota</taxon>
        <taxon>Metazoa</taxon>
        <taxon>Chordata</taxon>
        <taxon>Craniata</taxon>
        <taxon>Vertebrata</taxon>
        <taxon>Euteleostomi</taxon>
        <taxon>Archelosauria</taxon>
        <taxon>Archosauria</taxon>
        <taxon>Dinosauria</taxon>
        <taxon>Saurischia</taxon>
        <taxon>Theropoda</taxon>
        <taxon>Coelurosauria</taxon>
        <taxon>Aves</taxon>
        <taxon>Neognathae</taxon>
        <taxon>Galloanserae</taxon>
        <taxon>Galliformes</taxon>
        <taxon>Phasianidae</taxon>
        <taxon>Phasianinae</taxon>
        <taxon>Gallus</taxon>
    </lineage>
</organism>
<evidence type="ECO:0000313" key="9">
    <source>
        <dbReference type="Ensembl" id="ENSGALP00010028796.1"/>
    </source>
</evidence>
<evidence type="ECO:0000313" key="10">
    <source>
        <dbReference type="Proteomes" id="UP000000539"/>
    </source>
</evidence>
<keyword evidence="3" id="KW-0999">Mitochondrion inner membrane</keyword>
<dbReference type="GO" id="GO:0031966">
    <property type="term" value="C:mitochondrial membrane"/>
    <property type="evidence" value="ECO:0000318"/>
    <property type="project" value="GO_Central"/>
</dbReference>
<dbReference type="GeneTree" id="ENSGT00940000154815"/>
<dbReference type="GO" id="GO:0005743">
    <property type="term" value="C:mitochondrial inner membrane"/>
    <property type="evidence" value="ECO:0007669"/>
    <property type="project" value="UniProtKB-SubCell"/>
</dbReference>
<keyword evidence="8" id="KW-1133">Transmembrane helix</keyword>
<dbReference type="GO" id="GO:0045277">
    <property type="term" value="C:respiratory chain complex IV"/>
    <property type="evidence" value="ECO:0007669"/>
    <property type="project" value="InterPro"/>
</dbReference>
<name>A0A8V0ZD46_CHICK</name>
<comment type="similarity">
    <text evidence="2">Belongs to the cytochrome c oxidase VIIa family.</text>
</comment>
<accession>A0A8V0ZD46</accession>